<dbReference type="SUPFAM" id="SSF47384">
    <property type="entry name" value="Homodimeric domain of signal transducing histidine kinase"/>
    <property type="match status" value="1"/>
</dbReference>
<sequence length="265" mass="29740">MIKKILPKSLLGRTLLIIVTPLVLLQLVSATVFYESHWTKVSRSMARSLAGDISALIELLHQDHSPQGITAIRELAANNMGLVVTLEKNKILANVPEKKSVSIVDKMFVRSLKKSVQRPFKIDNKSLDNHLIVSIQLQEGVFEVILNRKRLFSSTTYIFVLWMVGTSMILFGVATIFMRNQVKPIRRLAAAADELGKGRDAPNLKPEGAREIRQASAAFIAMRDRIQRQITQRTDMLAGVSHDLRTPLTRMKLQLEMVKDSSDTA</sequence>
<evidence type="ECO:0000256" key="9">
    <source>
        <dbReference type="ARBA" id="ARBA00022777"/>
    </source>
</evidence>
<gene>
    <name evidence="16" type="ORF">METZ01_LOCUS87014</name>
</gene>
<evidence type="ECO:0000256" key="14">
    <source>
        <dbReference type="SAM" id="Phobius"/>
    </source>
</evidence>
<keyword evidence="9" id="KW-0418">Kinase</keyword>
<feature type="non-terminal residue" evidence="16">
    <location>
        <position position="265"/>
    </location>
</feature>
<dbReference type="InterPro" id="IPR036097">
    <property type="entry name" value="HisK_dim/P_sf"/>
</dbReference>
<feature type="domain" description="HAMP" evidence="15">
    <location>
        <begin position="179"/>
        <end position="231"/>
    </location>
</feature>
<evidence type="ECO:0000256" key="6">
    <source>
        <dbReference type="ARBA" id="ARBA00022679"/>
    </source>
</evidence>
<dbReference type="Gene3D" id="6.10.340.10">
    <property type="match status" value="1"/>
</dbReference>
<comment type="catalytic activity">
    <reaction evidence="1">
        <text>ATP + protein L-histidine = ADP + protein N-phospho-L-histidine.</text>
        <dbReference type="EC" id="2.7.13.3"/>
    </reaction>
</comment>
<dbReference type="GO" id="GO:0005524">
    <property type="term" value="F:ATP binding"/>
    <property type="evidence" value="ECO:0007669"/>
    <property type="project" value="UniProtKB-KW"/>
</dbReference>
<keyword evidence="10" id="KW-0067">ATP-binding</keyword>
<dbReference type="InterPro" id="IPR003660">
    <property type="entry name" value="HAMP_dom"/>
</dbReference>
<dbReference type="PROSITE" id="PS50885">
    <property type="entry name" value="HAMP"/>
    <property type="match status" value="1"/>
</dbReference>
<evidence type="ECO:0000256" key="4">
    <source>
        <dbReference type="ARBA" id="ARBA00022475"/>
    </source>
</evidence>
<keyword evidence="12" id="KW-0902">Two-component regulatory system</keyword>
<keyword evidence="11 14" id="KW-1133">Transmembrane helix</keyword>
<dbReference type="GO" id="GO:0000155">
    <property type="term" value="F:phosphorelay sensor kinase activity"/>
    <property type="evidence" value="ECO:0007669"/>
    <property type="project" value="InterPro"/>
</dbReference>
<dbReference type="CDD" id="cd06225">
    <property type="entry name" value="HAMP"/>
    <property type="match status" value="1"/>
</dbReference>
<evidence type="ECO:0000256" key="5">
    <source>
        <dbReference type="ARBA" id="ARBA00022519"/>
    </source>
</evidence>
<keyword evidence="8" id="KW-0547">Nucleotide-binding</keyword>
<evidence type="ECO:0000256" key="3">
    <source>
        <dbReference type="ARBA" id="ARBA00012438"/>
    </source>
</evidence>
<evidence type="ECO:0000256" key="10">
    <source>
        <dbReference type="ARBA" id="ARBA00022840"/>
    </source>
</evidence>
<proteinExistence type="predicted"/>
<dbReference type="AlphaFoldDB" id="A0A381V1B2"/>
<name>A0A381V1B2_9ZZZZ</name>
<feature type="transmembrane region" description="Helical" evidence="14">
    <location>
        <begin position="157"/>
        <end position="178"/>
    </location>
</feature>
<accession>A0A381V1B2</accession>
<evidence type="ECO:0000256" key="13">
    <source>
        <dbReference type="ARBA" id="ARBA00023136"/>
    </source>
</evidence>
<evidence type="ECO:0000259" key="15">
    <source>
        <dbReference type="PROSITE" id="PS50885"/>
    </source>
</evidence>
<dbReference type="EMBL" id="UINC01007586">
    <property type="protein sequence ID" value="SVA34160.1"/>
    <property type="molecule type" value="Genomic_DNA"/>
</dbReference>
<dbReference type="GO" id="GO:0005886">
    <property type="term" value="C:plasma membrane"/>
    <property type="evidence" value="ECO:0007669"/>
    <property type="project" value="UniProtKB-SubCell"/>
</dbReference>
<dbReference type="InterPro" id="IPR003661">
    <property type="entry name" value="HisK_dim/P_dom"/>
</dbReference>
<evidence type="ECO:0000256" key="8">
    <source>
        <dbReference type="ARBA" id="ARBA00022741"/>
    </source>
</evidence>
<dbReference type="PANTHER" id="PTHR44936:SF5">
    <property type="entry name" value="SENSOR HISTIDINE KINASE ENVZ"/>
    <property type="match status" value="1"/>
</dbReference>
<evidence type="ECO:0000256" key="7">
    <source>
        <dbReference type="ARBA" id="ARBA00022692"/>
    </source>
</evidence>
<protein>
    <recommendedName>
        <fullName evidence="3">histidine kinase</fullName>
        <ecNumber evidence="3">2.7.13.3</ecNumber>
    </recommendedName>
</protein>
<dbReference type="Gene3D" id="1.10.287.130">
    <property type="match status" value="1"/>
</dbReference>
<dbReference type="EC" id="2.7.13.3" evidence="3"/>
<keyword evidence="7 14" id="KW-0812">Transmembrane</keyword>
<reference evidence="16" key="1">
    <citation type="submission" date="2018-05" db="EMBL/GenBank/DDBJ databases">
        <authorList>
            <person name="Lanie J.A."/>
            <person name="Ng W.-L."/>
            <person name="Kazmierczak K.M."/>
            <person name="Andrzejewski T.M."/>
            <person name="Davidsen T.M."/>
            <person name="Wayne K.J."/>
            <person name="Tettelin H."/>
            <person name="Glass J.I."/>
            <person name="Rusch D."/>
            <person name="Podicherti R."/>
            <person name="Tsui H.-C.T."/>
            <person name="Winkler M.E."/>
        </authorList>
    </citation>
    <scope>NUCLEOTIDE SEQUENCE</scope>
</reference>
<evidence type="ECO:0000256" key="12">
    <source>
        <dbReference type="ARBA" id="ARBA00023012"/>
    </source>
</evidence>
<dbReference type="InterPro" id="IPR050980">
    <property type="entry name" value="2C_sensor_his_kinase"/>
</dbReference>
<evidence type="ECO:0000313" key="16">
    <source>
        <dbReference type="EMBL" id="SVA34160.1"/>
    </source>
</evidence>
<dbReference type="Pfam" id="PF00672">
    <property type="entry name" value="HAMP"/>
    <property type="match status" value="1"/>
</dbReference>
<dbReference type="PANTHER" id="PTHR44936">
    <property type="entry name" value="SENSOR PROTEIN CREC"/>
    <property type="match status" value="1"/>
</dbReference>
<dbReference type="SMART" id="SM00304">
    <property type="entry name" value="HAMP"/>
    <property type="match status" value="1"/>
</dbReference>
<dbReference type="CDD" id="cd00082">
    <property type="entry name" value="HisKA"/>
    <property type="match status" value="1"/>
</dbReference>
<evidence type="ECO:0000256" key="11">
    <source>
        <dbReference type="ARBA" id="ARBA00022989"/>
    </source>
</evidence>
<keyword evidence="5" id="KW-0997">Cell inner membrane</keyword>
<evidence type="ECO:0000256" key="1">
    <source>
        <dbReference type="ARBA" id="ARBA00000085"/>
    </source>
</evidence>
<keyword evidence="6" id="KW-0808">Transferase</keyword>
<keyword evidence="4" id="KW-1003">Cell membrane</keyword>
<keyword evidence="13 14" id="KW-0472">Membrane</keyword>
<dbReference type="Pfam" id="PF00512">
    <property type="entry name" value="HisKA"/>
    <property type="match status" value="1"/>
</dbReference>
<comment type="subcellular location">
    <subcellularLocation>
        <location evidence="2">Cell inner membrane</location>
        <topology evidence="2">Multi-pass membrane protein</topology>
    </subcellularLocation>
</comment>
<organism evidence="16">
    <name type="scientific">marine metagenome</name>
    <dbReference type="NCBI Taxonomy" id="408172"/>
    <lineage>
        <taxon>unclassified sequences</taxon>
        <taxon>metagenomes</taxon>
        <taxon>ecological metagenomes</taxon>
    </lineage>
</organism>
<evidence type="ECO:0000256" key="2">
    <source>
        <dbReference type="ARBA" id="ARBA00004429"/>
    </source>
</evidence>